<evidence type="ECO:0000256" key="7">
    <source>
        <dbReference type="SAM" id="Phobius"/>
    </source>
</evidence>
<feature type="transmembrane region" description="Helical" evidence="7">
    <location>
        <begin position="335"/>
        <end position="352"/>
    </location>
</feature>
<feature type="region of interest" description="Disordered" evidence="6">
    <location>
        <begin position="1"/>
        <end position="21"/>
    </location>
</feature>
<feature type="transmembrane region" description="Helical" evidence="7">
    <location>
        <begin position="295"/>
        <end position="315"/>
    </location>
</feature>
<evidence type="ECO:0000256" key="6">
    <source>
        <dbReference type="SAM" id="MobiDB-lite"/>
    </source>
</evidence>
<feature type="transmembrane region" description="Helical" evidence="7">
    <location>
        <begin position="461"/>
        <end position="481"/>
    </location>
</feature>
<sequence length="516" mass="56859">MSEKILDAEAGRASHDLPPAANSAQLKQETAASSPLSTTACSTNSLTDSDAEAEKRLVRKIDFTVFPVLFVVYMLSFLDRINISNARIQGLTDDLDLSGNRFNIALFVYFIPYILLEIPSNMIIRNVRPSLYLGGLMFFWGIINMCMGFVHSYEALVALRFLLGVFEAGVMPGIVYLTSMYYKRHEFQTRMSFFFCSTLVGGAFGGLLAYAIAHMGGLAGLAAWRWIFIIEGAVTATVSWCAAFLIVDWPEQCQFLNAHEIAFLKKRLTDDGADIARMDTLNAYAYKLILRDWKIWLGSLIYMGVGITGYSTTFFMPTILKEFGWTAQSAQVHTIPVYAVCAVGMLAAAWASDRVRHRYGFVMVGVVISTFGYGVLLSQSASPQPSAYPSSEAKYAAIFLAALGGYISTPLALAWLSNNLSGHWKRAFGSGIQVTIGNLAGVVASNIFIEHESPAYKTGYAVALVMTWIGGLAATALWVLLRRENRLREGRVRDGRLAGDEVENMGDHHPAFRFTL</sequence>
<gene>
    <name evidence="9" type="ORF">DL762_006971</name>
</gene>
<dbReference type="InterPro" id="IPR036259">
    <property type="entry name" value="MFS_trans_sf"/>
</dbReference>
<dbReference type="Pfam" id="PF07690">
    <property type="entry name" value="MFS_1"/>
    <property type="match status" value="1"/>
</dbReference>
<feature type="transmembrane region" description="Helical" evidence="7">
    <location>
        <begin position="359"/>
        <end position="376"/>
    </location>
</feature>
<dbReference type="SUPFAM" id="SSF103473">
    <property type="entry name" value="MFS general substrate transporter"/>
    <property type="match status" value="1"/>
</dbReference>
<feature type="transmembrane region" description="Helical" evidence="7">
    <location>
        <begin position="101"/>
        <end position="119"/>
    </location>
</feature>
<dbReference type="InterPro" id="IPR020846">
    <property type="entry name" value="MFS_dom"/>
</dbReference>
<feature type="domain" description="Major facilitator superfamily (MFS) profile" evidence="8">
    <location>
        <begin position="65"/>
        <end position="486"/>
    </location>
</feature>
<evidence type="ECO:0000256" key="4">
    <source>
        <dbReference type="ARBA" id="ARBA00022989"/>
    </source>
</evidence>
<keyword evidence="4 7" id="KW-1133">Transmembrane helix</keyword>
<dbReference type="PROSITE" id="PS50850">
    <property type="entry name" value="MFS"/>
    <property type="match status" value="1"/>
</dbReference>
<dbReference type="Gene3D" id="1.20.1250.20">
    <property type="entry name" value="MFS general substrate transporter like domains"/>
    <property type="match status" value="2"/>
</dbReference>
<comment type="subcellular location">
    <subcellularLocation>
        <location evidence="1">Membrane</location>
        <topology evidence="1">Multi-pass membrane protein</topology>
    </subcellularLocation>
</comment>
<dbReference type="Proteomes" id="UP000294003">
    <property type="component" value="Unassembled WGS sequence"/>
</dbReference>
<feature type="transmembrane region" description="Helical" evidence="7">
    <location>
        <begin position="191"/>
        <end position="212"/>
    </location>
</feature>
<feature type="transmembrane region" description="Helical" evidence="7">
    <location>
        <begin position="157"/>
        <end position="179"/>
    </location>
</feature>
<evidence type="ECO:0000313" key="10">
    <source>
        <dbReference type="Proteomes" id="UP000294003"/>
    </source>
</evidence>
<organism evidence="9 10">
    <name type="scientific">Monosporascus cannonballus</name>
    <dbReference type="NCBI Taxonomy" id="155416"/>
    <lineage>
        <taxon>Eukaryota</taxon>
        <taxon>Fungi</taxon>
        <taxon>Dikarya</taxon>
        <taxon>Ascomycota</taxon>
        <taxon>Pezizomycotina</taxon>
        <taxon>Sordariomycetes</taxon>
        <taxon>Xylariomycetidae</taxon>
        <taxon>Xylariales</taxon>
        <taxon>Xylariales incertae sedis</taxon>
        <taxon>Monosporascus</taxon>
    </lineage>
</organism>
<protein>
    <recommendedName>
        <fullName evidence="8">Major facilitator superfamily (MFS) profile domain-containing protein</fullName>
    </recommendedName>
</protein>
<feature type="transmembrane region" description="Helical" evidence="7">
    <location>
        <begin position="63"/>
        <end position="81"/>
    </location>
</feature>
<feature type="transmembrane region" description="Helical" evidence="7">
    <location>
        <begin position="224"/>
        <end position="247"/>
    </location>
</feature>
<feature type="compositionally biased region" description="Basic and acidic residues" evidence="6">
    <location>
        <begin position="1"/>
        <end position="15"/>
    </location>
</feature>
<evidence type="ECO:0000256" key="3">
    <source>
        <dbReference type="ARBA" id="ARBA00022692"/>
    </source>
</evidence>
<dbReference type="InterPro" id="IPR011701">
    <property type="entry name" value="MFS"/>
</dbReference>
<keyword evidence="5 7" id="KW-0472">Membrane</keyword>
<reference evidence="9 10" key="1">
    <citation type="submission" date="2018-06" db="EMBL/GenBank/DDBJ databases">
        <title>Complete Genomes of Monosporascus.</title>
        <authorList>
            <person name="Robinson A.J."/>
            <person name="Natvig D.O."/>
        </authorList>
    </citation>
    <scope>NUCLEOTIDE SEQUENCE [LARGE SCALE GENOMIC DNA]</scope>
    <source>
        <strain evidence="9 10">CBS 609.92</strain>
    </source>
</reference>
<feature type="transmembrane region" description="Helical" evidence="7">
    <location>
        <begin position="396"/>
        <end position="416"/>
    </location>
</feature>
<keyword evidence="10" id="KW-1185">Reference proteome</keyword>
<comment type="caution">
    <text evidence="9">The sequence shown here is derived from an EMBL/GenBank/DDBJ whole genome shotgun (WGS) entry which is preliminary data.</text>
</comment>
<feature type="transmembrane region" description="Helical" evidence="7">
    <location>
        <begin position="428"/>
        <end position="449"/>
    </location>
</feature>
<proteinExistence type="predicted"/>
<evidence type="ECO:0000256" key="2">
    <source>
        <dbReference type="ARBA" id="ARBA00022448"/>
    </source>
</evidence>
<evidence type="ECO:0000259" key="8">
    <source>
        <dbReference type="PROSITE" id="PS50850"/>
    </source>
</evidence>
<keyword evidence="3 7" id="KW-0812">Transmembrane</keyword>
<feature type="transmembrane region" description="Helical" evidence="7">
    <location>
        <begin position="131"/>
        <end position="151"/>
    </location>
</feature>
<evidence type="ECO:0000256" key="1">
    <source>
        <dbReference type="ARBA" id="ARBA00004141"/>
    </source>
</evidence>
<evidence type="ECO:0000313" key="9">
    <source>
        <dbReference type="EMBL" id="RYO81727.1"/>
    </source>
</evidence>
<dbReference type="PANTHER" id="PTHR43791">
    <property type="entry name" value="PERMEASE-RELATED"/>
    <property type="match status" value="1"/>
</dbReference>
<keyword evidence="2" id="KW-0813">Transport</keyword>
<accession>A0ABY0H1E9</accession>
<name>A0ABY0H1E9_9PEZI</name>
<dbReference type="PANTHER" id="PTHR43791:SF52">
    <property type="entry name" value="TRANSPORTER, PUTATIVE (AFU_ORTHOLOGUE AFUA_1G11820)-RELATED"/>
    <property type="match status" value="1"/>
</dbReference>
<evidence type="ECO:0000256" key="5">
    <source>
        <dbReference type="ARBA" id="ARBA00023136"/>
    </source>
</evidence>
<dbReference type="EMBL" id="QJNS01000242">
    <property type="protein sequence ID" value="RYO81727.1"/>
    <property type="molecule type" value="Genomic_DNA"/>
</dbReference>